<evidence type="ECO:0000313" key="4">
    <source>
        <dbReference type="Proteomes" id="UP001432075"/>
    </source>
</evidence>
<evidence type="ECO:0000259" key="2">
    <source>
        <dbReference type="Pfam" id="PF00931"/>
    </source>
</evidence>
<feature type="domain" description="NB-ARC" evidence="2">
    <location>
        <begin position="140"/>
        <end position="279"/>
    </location>
</feature>
<dbReference type="RefSeq" id="WP_328777286.1">
    <property type="nucleotide sequence ID" value="NZ_CP108057.1"/>
</dbReference>
<sequence>METARAARAWFAGLLGAYVAEHGSLSLRALERETRAVGMHQPKSTLSDVLGGRSTPSWATIEAVVVAAHRYSGSPGKPELTPWQRRYQRLDDLLAEGRIGQRSASDALVRNQGRSWPRQFGALPEPAAAFLERPKLHLPDGPGRFLLTGNGGVGKTQAAAAYARSRLAQRDLDLLIWVNASTRDTVVSGFVEAAAELVGARPHLRAEEAATQLPSWLAKARRRWCVVLDDLSSPGDLHGLWPPTTEHGSTLITTRRRIDALDRRCTVVEVIPFSPQESLAYLRGVIDPSAGTDAELNALADDLGHLPLALAQVAAYMGNTGRSCREYRDRFVRRDAKLADLVPEEGEGLIEYRRPLSVAWSLSVEASDALRPQGAARPVMHVLSLLDGTGVPGELFSTPAVLALVAGGTAAAAGPGAGPKAAAEDTVHDAVHNLRRYSLLHIDRSSTPADGSGPGALTGGASVRIHVMTQRATRDLLSAPEREDAVAAAAQALLEGWGIADAPARLDRELRSNAFALLRQAGPDLLAPAPHEVLFRMGHSLGDSGQATAALRHFRWLERTVAERFDPDDAISLGARGHLAWWQAKSGDQAGAAAAFKALAEDQARLLAPEHPDLLQTRQSAAVWRGAAGDPAGAAAELRSLYELRIRVMGAAHRDTVSNRNHLANFLAASGDHEGAFALHEEAWQEALERRHPGHRDVLRARSAAMRHRGELGDIAGALEALNDLLAVQLEDDPDSPDTLATRAGIAEWTARRGNPRRAAALLEGVLTDRLRVLGPEHPHTLATRLDVARWLTDAGEYGRATAELYALLPEQIEALGADHPSVAATRAALSRASAQNSAAPTPTDD</sequence>
<dbReference type="EMBL" id="CP108057">
    <property type="protein sequence ID" value="WUO50500.1"/>
    <property type="molecule type" value="Genomic_DNA"/>
</dbReference>
<name>A0ABZ1RUQ5_9ACTN</name>
<accession>A0ABZ1RUQ5</accession>
<dbReference type="PANTHER" id="PTHR46082">
    <property type="entry name" value="ATP/GTP-BINDING PROTEIN-RELATED"/>
    <property type="match status" value="1"/>
</dbReference>
<dbReference type="Proteomes" id="UP001432075">
    <property type="component" value="Chromosome"/>
</dbReference>
<protein>
    <submittedName>
        <fullName evidence="3">Tetratricopeptide repeat protein</fullName>
    </submittedName>
</protein>
<keyword evidence="4" id="KW-1185">Reference proteome</keyword>
<dbReference type="InterPro" id="IPR002182">
    <property type="entry name" value="NB-ARC"/>
</dbReference>
<gene>
    <name evidence="3" type="ORF">OHU17_34260</name>
</gene>
<organism evidence="3 4">
    <name type="scientific">Streptomyces goshikiensis</name>
    <dbReference type="NCBI Taxonomy" id="1942"/>
    <lineage>
        <taxon>Bacteria</taxon>
        <taxon>Bacillati</taxon>
        <taxon>Actinomycetota</taxon>
        <taxon>Actinomycetes</taxon>
        <taxon>Kitasatosporales</taxon>
        <taxon>Streptomycetaceae</taxon>
        <taxon>Streptomyces</taxon>
    </lineage>
</organism>
<dbReference type="InterPro" id="IPR053137">
    <property type="entry name" value="NLR-like"/>
</dbReference>
<feature type="compositionally biased region" description="Polar residues" evidence="1">
    <location>
        <begin position="836"/>
        <end position="846"/>
    </location>
</feature>
<dbReference type="InterPro" id="IPR011990">
    <property type="entry name" value="TPR-like_helical_dom_sf"/>
</dbReference>
<dbReference type="Pfam" id="PF13374">
    <property type="entry name" value="TPR_10"/>
    <property type="match status" value="2"/>
</dbReference>
<dbReference type="Gene3D" id="1.25.40.10">
    <property type="entry name" value="Tetratricopeptide repeat domain"/>
    <property type="match status" value="2"/>
</dbReference>
<dbReference type="Gene3D" id="3.40.50.300">
    <property type="entry name" value="P-loop containing nucleotide triphosphate hydrolases"/>
    <property type="match status" value="1"/>
</dbReference>
<dbReference type="SUPFAM" id="SSF52540">
    <property type="entry name" value="P-loop containing nucleoside triphosphate hydrolases"/>
    <property type="match status" value="1"/>
</dbReference>
<evidence type="ECO:0000256" key="1">
    <source>
        <dbReference type="SAM" id="MobiDB-lite"/>
    </source>
</evidence>
<evidence type="ECO:0000313" key="3">
    <source>
        <dbReference type="EMBL" id="WUO50500.1"/>
    </source>
</evidence>
<dbReference type="PANTHER" id="PTHR46082:SF6">
    <property type="entry name" value="AAA+ ATPASE DOMAIN-CONTAINING PROTEIN-RELATED"/>
    <property type="match status" value="1"/>
</dbReference>
<dbReference type="Pfam" id="PF00931">
    <property type="entry name" value="NB-ARC"/>
    <property type="match status" value="1"/>
</dbReference>
<dbReference type="InterPro" id="IPR027417">
    <property type="entry name" value="P-loop_NTPase"/>
</dbReference>
<dbReference type="SUPFAM" id="SSF48452">
    <property type="entry name" value="TPR-like"/>
    <property type="match status" value="1"/>
</dbReference>
<reference evidence="3" key="1">
    <citation type="submission" date="2022-10" db="EMBL/GenBank/DDBJ databases">
        <title>The complete genomes of actinobacterial strains from the NBC collection.</title>
        <authorList>
            <person name="Joergensen T.S."/>
            <person name="Alvarez Arevalo M."/>
            <person name="Sterndorff E.B."/>
            <person name="Faurdal D."/>
            <person name="Vuksanovic O."/>
            <person name="Mourched A.-S."/>
            <person name="Charusanti P."/>
            <person name="Shaw S."/>
            <person name="Blin K."/>
            <person name="Weber T."/>
        </authorList>
    </citation>
    <scope>NUCLEOTIDE SEQUENCE</scope>
    <source>
        <strain evidence="3">NBC_00283</strain>
    </source>
</reference>
<proteinExistence type="predicted"/>
<feature type="region of interest" description="Disordered" evidence="1">
    <location>
        <begin position="827"/>
        <end position="846"/>
    </location>
</feature>